<proteinExistence type="inferred from homology"/>
<dbReference type="PANTHER" id="PTHR30250">
    <property type="entry name" value="PST FAMILY PREDICTED COLANIC ACID TRANSPORTER"/>
    <property type="match status" value="1"/>
</dbReference>
<evidence type="ECO:0000256" key="3">
    <source>
        <dbReference type="ARBA" id="ARBA00022475"/>
    </source>
</evidence>
<evidence type="ECO:0000256" key="1">
    <source>
        <dbReference type="ARBA" id="ARBA00004651"/>
    </source>
</evidence>
<feature type="transmembrane region" description="Helical" evidence="7">
    <location>
        <begin position="82"/>
        <end position="100"/>
    </location>
</feature>
<evidence type="ECO:0000256" key="2">
    <source>
        <dbReference type="ARBA" id="ARBA00007430"/>
    </source>
</evidence>
<keyword evidence="3" id="KW-1003">Cell membrane</keyword>
<keyword evidence="6 7" id="KW-0472">Membrane</keyword>
<dbReference type="Pfam" id="PF13440">
    <property type="entry name" value="Polysacc_synt_3"/>
    <property type="match status" value="1"/>
</dbReference>
<dbReference type="CDD" id="cd13127">
    <property type="entry name" value="MATE_tuaB_like"/>
    <property type="match status" value="1"/>
</dbReference>
<sequence length="497" mass="53515">MNQTNKEIAKGAAWMVLFKFIDRGIGLMSTLVLARLLVPADFGLIAIAMMIINALALLINFNFDVHLIQNKSAGRAQFDTAWTLNVILYGLLALTLAVLARPAAGFYAEPRLAGVMYVLALGLAIQGCSNVGLVQFRREMRFDREFRFMLAKRAAPVAVTIPIALWLHSYWALALGQLAGTCGSVALSYFMSTYRPRLSLAARSELLHSSKWLLANSALEFLNGRAAELVIGKYAGAAGVGVYTISSEISTLPTTELVAPINRAAFPGYAKVAHELPQLRHSFLSVISMIAVFAIPAGLGIACVADLMVPAVLGERWLHAIPLIQVLALYGMLGALHTNINYVYLAVGKQRLITGILFTHFLILIALVLPLTAHYGAIGAAWAFLGTAVMMMPVNQWLITRQLQLTAFGYLARTWRPTAAGIVMAATLLGFKQALPVSGTASYVAALLASVAVGAVVYGLVLFVLWRLSGKPEGPERVCLNGIERLLGRAGLAIRLG</sequence>
<feature type="transmembrane region" description="Helical" evidence="7">
    <location>
        <begin position="171"/>
        <end position="190"/>
    </location>
</feature>
<feature type="transmembrane region" description="Helical" evidence="7">
    <location>
        <begin position="352"/>
        <end position="369"/>
    </location>
</feature>
<comment type="caution">
    <text evidence="8">The sequence shown here is derived from an EMBL/GenBank/DDBJ whole genome shotgun (WGS) entry which is preliminary data.</text>
</comment>
<protein>
    <submittedName>
        <fullName evidence="8">Lipopolysaccharide biosynthesis protein</fullName>
    </submittedName>
</protein>
<feature type="transmembrane region" description="Helical" evidence="7">
    <location>
        <begin position="414"/>
        <end position="431"/>
    </location>
</feature>
<feature type="transmembrane region" description="Helical" evidence="7">
    <location>
        <begin position="443"/>
        <end position="466"/>
    </location>
</feature>
<dbReference type="GO" id="GO:0005886">
    <property type="term" value="C:plasma membrane"/>
    <property type="evidence" value="ECO:0007669"/>
    <property type="project" value="UniProtKB-SubCell"/>
</dbReference>
<dbReference type="OrthoDB" id="5486360at2"/>
<comment type="similarity">
    <text evidence="2">Belongs to the polysaccharide synthase family.</text>
</comment>
<feature type="transmembrane region" description="Helical" evidence="7">
    <location>
        <begin position="375"/>
        <end position="394"/>
    </location>
</feature>
<evidence type="ECO:0000256" key="5">
    <source>
        <dbReference type="ARBA" id="ARBA00022989"/>
    </source>
</evidence>
<comment type="subcellular location">
    <subcellularLocation>
        <location evidence="1">Cell membrane</location>
        <topology evidence="1">Multi-pass membrane protein</topology>
    </subcellularLocation>
</comment>
<dbReference type="Proteomes" id="UP000298438">
    <property type="component" value="Unassembled WGS sequence"/>
</dbReference>
<name>A0A4Y9SGR4_9BURK</name>
<evidence type="ECO:0000256" key="7">
    <source>
        <dbReference type="SAM" id="Phobius"/>
    </source>
</evidence>
<dbReference type="AlphaFoldDB" id="A0A4Y9SGR4"/>
<evidence type="ECO:0000313" key="8">
    <source>
        <dbReference type="EMBL" id="TFW19441.1"/>
    </source>
</evidence>
<reference evidence="8 9" key="1">
    <citation type="submission" date="2019-03" db="EMBL/GenBank/DDBJ databases">
        <title>Draft Genome Sequence of Massilia arenosa sp. nov., a Novel Massilia Species Isolated from a Sandy-loam Maize Soil.</title>
        <authorList>
            <person name="Raths R."/>
            <person name="Peta V."/>
            <person name="Bucking H."/>
        </authorList>
    </citation>
    <scope>NUCLEOTIDE SEQUENCE [LARGE SCALE GENOMIC DNA]</scope>
    <source>
        <strain evidence="8 9">MC02</strain>
    </source>
</reference>
<keyword evidence="5 7" id="KW-1133">Transmembrane helix</keyword>
<feature type="transmembrane region" description="Helical" evidence="7">
    <location>
        <begin position="283"/>
        <end position="308"/>
    </location>
</feature>
<evidence type="ECO:0000256" key="6">
    <source>
        <dbReference type="ARBA" id="ARBA00023136"/>
    </source>
</evidence>
<dbReference type="EMBL" id="SPVF01000147">
    <property type="protein sequence ID" value="TFW19441.1"/>
    <property type="molecule type" value="Genomic_DNA"/>
</dbReference>
<evidence type="ECO:0000313" key="9">
    <source>
        <dbReference type="Proteomes" id="UP000298438"/>
    </source>
</evidence>
<evidence type="ECO:0000256" key="4">
    <source>
        <dbReference type="ARBA" id="ARBA00022692"/>
    </source>
</evidence>
<feature type="transmembrane region" description="Helical" evidence="7">
    <location>
        <begin position="12"/>
        <end position="36"/>
    </location>
</feature>
<dbReference type="PANTHER" id="PTHR30250:SF10">
    <property type="entry name" value="LIPOPOLYSACCHARIDE BIOSYNTHESIS PROTEIN WZXC"/>
    <property type="match status" value="1"/>
</dbReference>
<dbReference type="InterPro" id="IPR050833">
    <property type="entry name" value="Poly_Biosynth_Transport"/>
</dbReference>
<gene>
    <name evidence="8" type="ORF">E4L96_11835</name>
</gene>
<dbReference type="RefSeq" id="WP_135207428.1">
    <property type="nucleotide sequence ID" value="NZ_SPVF01000147.1"/>
</dbReference>
<keyword evidence="4 7" id="KW-0812">Transmembrane</keyword>
<feature type="transmembrane region" description="Helical" evidence="7">
    <location>
        <begin position="320"/>
        <end position="340"/>
    </location>
</feature>
<feature type="transmembrane region" description="Helical" evidence="7">
    <location>
        <begin position="112"/>
        <end position="134"/>
    </location>
</feature>
<accession>A0A4Y9SGR4</accession>
<feature type="transmembrane region" description="Helical" evidence="7">
    <location>
        <begin position="42"/>
        <end position="61"/>
    </location>
</feature>
<feature type="transmembrane region" description="Helical" evidence="7">
    <location>
        <begin position="146"/>
        <end position="165"/>
    </location>
</feature>
<keyword evidence="9" id="KW-1185">Reference proteome</keyword>
<organism evidence="8 9">
    <name type="scientific">Zemynaea arenosa</name>
    <dbReference type="NCBI Taxonomy" id="2561931"/>
    <lineage>
        <taxon>Bacteria</taxon>
        <taxon>Pseudomonadati</taxon>
        <taxon>Pseudomonadota</taxon>
        <taxon>Betaproteobacteria</taxon>
        <taxon>Burkholderiales</taxon>
        <taxon>Oxalobacteraceae</taxon>
        <taxon>Telluria group</taxon>
        <taxon>Zemynaea</taxon>
    </lineage>
</organism>